<dbReference type="AlphaFoldDB" id="A0A0A9FZL5"/>
<sequence length="20" mass="2298">MVCCKTMACILMFWSMIGND</sequence>
<reference evidence="1" key="2">
    <citation type="journal article" date="2015" name="Data Brief">
        <title>Shoot transcriptome of the giant reed, Arundo donax.</title>
        <authorList>
            <person name="Barrero R.A."/>
            <person name="Guerrero F.D."/>
            <person name="Moolhuijzen P."/>
            <person name="Goolsby J.A."/>
            <person name="Tidwell J."/>
            <person name="Bellgard S.E."/>
            <person name="Bellgard M.I."/>
        </authorList>
    </citation>
    <scope>NUCLEOTIDE SEQUENCE</scope>
    <source>
        <tissue evidence="1">Shoot tissue taken approximately 20 cm above the soil surface</tissue>
    </source>
</reference>
<dbReference type="EMBL" id="GBRH01180194">
    <property type="protein sequence ID" value="JAE17702.1"/>
    <property type="molecule type" value="Transcribed_RNA"/>
</dbReference>
<accession>A0A0A9FZL5</accession>
<evidence type="ECO:0000313" key="1">
    <source>
        <dbReference type="EMBL" id="JAE17702.1"/>
    </source>
</evidence>
<proteinExistence type="predicted"/>
<reference evidence="1" key="1">
    <citation type="submission" date="2014-09" db="EMBL/GenBank/DDBJ databases">
        <authorList>
            <person name="Magalhaes I.L.F."/>
            <person name="Oliveira U."/>
            <person name="Santos F.R."/>
            <person name="Vidigal T.H.D.A."/>
            <person name="Brescovit A.D."/>
            <person name="Santos A.J."/>
        </authorList>
    </citation>
    <scope>NUCLEOTIDE SEQUENCE</scope>
    <source>
        <tissue evidence="1">Shoot tissue taken approximately 20 cm above the soil surface</tissue>
    </source>
</reference>
<protein>
    <submittedName>
        <fullName evidence="1">Uncharacterized protein</fullName>
    </submittedName>
</protein>
<name>A0A0A9FZL5_ARUDO</name>
<organism evidence="1">
    <name type="scientific">Arundo donax</name>
    <name type="common">Giant reed</name>
    <name type="synonym">Donax arundinaceus</name>
    <dbReference type="NCBI Taxonomy" id="35708"/>
    <lineage>
        <taxon>Eukaryota</taxon>
        <taxon>Viridiplantae</taxon>
        <taxon>Streptophyta</taxon>
        <taxon>Embryophyta</taxon>
        <taxon>Tracheophyta</taxon>
        <taxon>Spermatophyta</taxon>
        <taxon>Magnoliopsida</taxon>
        <taxon>Liliopsida</taxon>
        <taxon>Poales</taxon>
        <taxon>Poaceae</taxon>
        <taxon>PACMAD clade</taxon>
        <taxon>Arundinoideae</taxon>
        <taxon>Arundineae</taxon>
        <taxon>Arundo</taxon>
    </lineage>
</organism>